<dbReference type="CDD" id="cd09170">
    <property type="entry name" value="PLDc_Nuc"/>
    <property type="match status" value="1"/>
</dbReference>
<dbReference type="InterPro" id="IPR025202">
    <property type="entry name" value="PLD-like_dom"/>
</dbReference>
<dbReference type="Proteomes" id="UP001567731">
    <property type="component" value="Unassembled WGS sequence"/>
</dbReference>
<comment type="similarity">
    <text evidence="2">Belongs to the phospholipase D family.</text>
</comment>
<gene>
    <name evidence="8" type="ORF">QVM81_11390</name>
</gene>
<name>A0ABV4JF29_9ENTR</name>
<dbReference type="Pfam" id="PF13091">
    <property type="entry name" value="PLDc_2"/>
    <property type="match status" value="1"/>
</dbReference>
<keyword evidence="4" id="KW-0378">Hydrolase</keyword>
<comment type="catalytic activity">
    <reaction evidence="1">
        <text>a 1,2-diacyl-sn-glycero-3-phosphocholine + H2O = a 1,2-diacyl-sn-glycero-3-phosphate + choline + H(+)</text>
        <dbReference type="Rhea" id="RHEA:14445"/>
        <dbReference type="ChEBI" id="CHEBI:15354"/>
        <dbReference type="ChEBI" id="CHEBI:15377"/>
        <dbReference type="ChEBI" id="CHEBI:15378"/>
        <dbReference type="ChEBI" id="CHEBI:57643"/>
        <dbReference type="ChEBI" id="CHEBI:58608"/>
        <dbReference type="EC" id="3.1.4.4"/>
    </reaction>
</comment>
<dbReference type="EMBL" id="JAUEHC010000016">
    <property type="protein sequence ID" value="MEZ4052182.1"/>
    <property type="molecule type" value="Genomic_DNA"/>
</dbReference>
<accession>A0ABV4JF29</accession>
<evidence type="ECO:0000256" key="3">
    <source>
        <dbReference type="ARBA" id="ARBA00012027"/>
    </source>
</evidence>
<keyword evidence="5" id="KW-0442">Lipid degradation</keyword>
<evidence type="ECO:0000313" key="8">
    <source>
        <dbReference type="EMBL" id="MEZ4052182.1"/>
    </source>
</evidence>
<keyword evidence="6" id="KW-0443">Lipid metabolism</keyword>
<evidence type="ECO:0000256" key="6">
    <source>
        <dbReference type="ARBA" id="ARBA00023098"/>
    </source>
</evidence>
<dbReference type="PANTHER" id="PTHR43856">
    <property type="entry name" value="CARDIOLIPIN HYDROLASE"/>
    <property type="match status" value="1"/>
</dbReference>
<dbReference type="RefSeq" id="WP_371196704.1">
    <property type="nucleotide sequence ID" value="NZ_JAUEHC010000016.1"/>
</dbReference>
<evidence type="ECO:0000256" key="1">
    <source>
        <dbReference type="ARBA" id="ARBA00000798"/>
    </source>
</evidence>
<evidence type="ECO:0000313" key="9">
    <source>
        <dbReference type="Proteomes" id="UP001567731"/>
    </source>
</evidence>
<dbReference type="PANTHER" id="PTHR43856:SF1">
    <property type="entry name" value="MITOCHONDRIAL CARDIOLIPIN HYDROLASE"/>
    <property type="match status" value="1"/>
</dbReference>
<organism evidence="8 9">
    <name type="scientific">Enterobacter rongchengensis</name>
    <dbReference type="NCBI Taxonomy" id="3030999"/>
    <lineage>
        <taxon>Bacteria</taxon>
        <taxon>Pseudomonadati</taxon>
        <taxon>Pseudomonadota</taxon>
        <taxon>Gammaproteobacteria</taxon>
        <taxon>Enterobacterales</taxon>
        <taxon>Enterobacteriaceae</taxon>
        <taxon>Enterobacter</taxon>
    </lineage>
</organism>
<feature type="domain" description="Phospholipase D-like" evidence="7">
    <location>
        <begin position="77"/>
        <end position="200"/>
    </location>
</feature>
<dbReference type="InterPro" id="IPR051406">
    <property type="entry name" value="PLD_domain"/>
</dbReference>
<proteinExistence type="inferred from homology"/>
<dbReference type="EC" id="3.1.4.4" evidence="3"/>
<dbReference type="Gene3D" id="3.30.870.10">
    <property type="entry name" value="Endonuclease Chain A"/>
    <property type="match status" value="1"/>
</dbReference>
<evidence type="ECO:0000256" key="2">
    <source>
        <dbReference type="ARBA" id="ARBA00008664"/>
    </source>
</evidence>
<reference evidence="8 9" key="1">
    <citation type="submission" date="2023-06" db="EMBL/GenBank/DDBJ databases">
        <title>Genome characterization of Enterobacterales and Pseudomonas spp isolates with different phenotypes to cefepime-taniborbactam.</title>
        <authorList>
            <person name="Hernandez-Garcia M."/>
            <person name="Garcia-Castillo M."/>
            <person name="Ruiz-Garbajosa P."/>
            <person name="Canton R."/>
        </authorList>
    </citation>
    <scope>NUCLEOTIDE SEQUENCE [LARGE SCALE GENOMIC DNA]</scope>
    <source>
        <strain evidence="8 9">A003</strain>
    </source>
</reference>
<evidence type="ECO:0000256" key="5">
    <source>
        <dbReference type="ARBA" id="ARBA00022963"/>
    </source>
</evidence>
<evidence type="ECO:0000256" key="4">
    <source>
        <dbReference type="ARBA" id="ARBA00022801"/>
    </source>
</evidence>
<sequence>MAWNKHAAALHARHNAGTSSQRRCGAFMRKAIRAGGVDIGNTPNAKDYGSNLEQAGFRVLGQSETFSASQNALQLVLSTINSVRLNIDVAVYSFTSKPVATALVAAKRRGVAVRVVADEKSNTGKYTAVTYLANQGVPVRLNGRYAIMNNKFMVVDGDTVQPGSFNYTASALSRNAENVLLIQEVPELAATYQGEFNRLWNESERKSGNLNYLDMA</sequence>
<protein>
    <recommendedName>
        <fullName evidence="3">phospholipase D</fullName>
        <ecNumber evidence="3">3.1.4.4</ecNumber>
    </recommendedName>
</protein>
<dbReference type="SUPFAM" id="SSF56024">
    <property type="entry name" value="Phospholipase D/nuclease"/>
    <property type="match status" value="1"/>
</dbReference>
<comment type="caution">
    <text evidence="8">The sequence shown here is derived from an EMBL/GenBank/DDBJ whole genome shotgun (WGS) entry which is preliminary data.</text>
</comment>
<keyword evidence="9" id="KW-1185">Reference proteome</keyword>
<evidence type="ECO:0000259" key="7">
    <source>
        <dbReference type="Pfam" id="PF13091"/>
    </source>
</evidence>